<gene>
    <name evidence="8" type="ORF">Cgig2_016623</name>
</gene>
<keyword evidence="3" id="KW-0238">DNA-binding</keyword>
<dbReference type="EMBL" id="JAKOGI010000006">
    <property type="protein sequence ID" value="KAJ8452042.1"/>
    <property type="molecule type" value="Genomic_DNA"/>
</dbReference>
<keyword evidence="2" id="KW-0805">Transcription regulation</keyword>
<comment type="subcellular location">
    <subcellularLocation>
        <location evidence="1">Nucleus</location>
    </subcellularLocation>
</comment>
<feature type="compositionally biased region" description="Basic and acidic residues" evidence="6">
    <location>
        <begin position="242"/>
        <end position="256"/>
    </location>
</feature>
<feature type="domain" description="TF-B3" evidence="7">
    <location>
        <begin position="397"/>
        <end position="496"/>
    </location>
</feature>
<evidence type="ECO:0000256" key="6">
    <source>
        <dbReference type="SAM" id="MobiDB-lite"/>
    </source>
</evidence>
<name>A0A9Q1L0T2_9CARY</name>
<evidence type="ECO:0000256" key="1">
    <source>
        <dbReference type="ARBA" id="ARBA00004123"/>
    </source>
</evidence>
<dbReference type="InterPro" id="IPR044837">
    <property type="entry name" value="REM16-like"/>
</dbReference>
<dbReference type="InterPro" id="IPR003340">
    <property type="entry name" value="B3_DNA-bd"/>
</dbReference>
<dbReference type="PROSITE" id="PS50863">
    <property type="entry name" value="B3"/>
    <property type="match status" value="2"/>
</dbReference>
<dbReference type="Pfam" id="PF02362">
    <property type="entry name" value="B3"/>
    <property type="match status" value="2"/>
</dbReference>
<evidence type="ECO:0000256" key="3">
    <source>
        <dbReference type="ARBA" id="ARBA00023125"/>
    </source>
</evidence>
<dbReference type="OrthoDB" id="623918at2759"/>
<evidence type="ECO:0000313" key="8">
    <source>
        <dbReference type="EMBL" id="KAJ8452042.1"/>
    </source>
</evidence>
<dbReference type="PANTHER" id="PTHR31391:SF137">
    <property type="entry name" value="B3 DOMAIN-CONTAINING PROTEIN REM16-LIKE"/>
    <property type="match status" value="1"/>
</dbReference>
<dbReference type="Proteomes" id="UP001153076">
    <property type="component" value="Unassembled WGS sequence"/>
</dbReference>
<evidence type="ECO:0000256" key="5">
    <source>
        <dbReference type="ARBA" id="ARBA00023242"/>
    </source>
</evidence>
<dbReference type="PANTHER" id="PTHR31391">
    <property type="entry name" value="B3 DOMAIN-CONTAINING PROTEIN OS11G0197600-RELATED"/>
    <property type="match status" value="1"/>
</dbReference>
<comment type="caution">
    <text evidence="8">The sequence shown here is derived from an EMBL/GenBank/DDBJ whole genome shotgun (WGS) entry which is preliminary data.</text>
</comment>
<feature type="domain" description="TF-B3" evidence="7">
    <location>
        <begin position="88"/>
        <end position="182"/>
    </location>
</feature>
<evidence type="ECO:0000256" key="4">
    <source>
        <dbReference type="ARBA" id="ARBA00023163"/>
    </source>
</evidence>
<organism evidence="8 9">
    <name type="scientific">Carnegiea gigantea</name>
    <dbReference type="NCBI Taxonomy" id="171969"/>
    <lineage>
        <taxon>Eukaryota</taxon>
        <taxon>Viridiplantae</taxon>
        <taxon>Streptophyta</taxon>
        <taxon>Embryophyta</taxon>
        <taxon>Tracheophyta</taxon>
        <taxon>Spermatophyta</taxon>
        <taxon>Magnoliopsida</taxon>
        <taxon>eudicotyledons</taxon>
        <taxon>Gunneridae</taxon>
        <taxon>Pentapetalae</taxon>
        <taxon>Caryophyllales</taxon>
        <taxon>Cactineae</taxon>
        <taxon>Cactaceae</taxon>
        <taxon>Cactoideae</taxon>
        <taxon>Echinocereeae</taxon>
        <taxon>Carnegiea</taxon>
    </lineage>
</organism>
<feature type="compositionally biased region" description="Basic and acidic residues" evidence="6">
    <location>
        <begin position="329"/>
        <end position="345"/>
    </location>
</feature>
<dbReference type="SMART" id="SM01019">
    <property type="entry name" value="B3"/>
    <property type="match status" value="2"/>
</dbReference>
<reference evidence="8" key="1">
    <citation type="submission" date="2022-04" db="EMBL/GenBank/DDBJ databases">
        <title>Carnegiea gigantea Genome sequencing and assembly v2.</title>
        <authorList>
            <person name="Copetti D."/>
            <person name="Sanderson M.J."/>
            <person name="Burquez A."/>
            <person name="Wojciechowski M.F."/>
        </authorList>
    </citation>
    <scope>NUCLEOTIDE SEQUENCE</scope>
    <source>
        <strain evidence="8">SGP5-SGP5p</strain>
        <tissue evidence="8">Aerial part</tissue>
    </source>
</reference>
<protein>
    <recommendedName>
        <fullName evidence="7">TF-B3 domain-containing protein</fullName>
    </recommendedName>
</protein>
<dbReference type="GO" id="GO:0005634">
    <property type="term" value="C:nucleus"/>
    <property type="evidence" value="ECO:0007669"/>
    <property type="project" value="UniProtKB-SubCell"/>
</dbReference>
<keyword evidence="5" id="KW-0539">Nucleus</keyword>
<evidence type="ECO:0000259" key="7">
    <source>
        <dbReference type="PROSITE" id="PS50863"/>
    </source>
</evidence>
<dbReference type="SUPFAM" id="SSF101936">
    <property type="entry name" value="DNA-binding pseudobarrel domain"/>
    <property type="match status" value="2"/>
</dbReference>
<dbReference type="Gene3D" id="2.40.330.10">
    <property type="entry name" value="DNA-binding pseudobarrel domain"/>
    <property type="match status" value="2"/>
</dbReference>
<dbReference type="GO" id="GO:0003677">
    <property type="term" value="F:DNA binding"/>
    <property type="evidence" value="ECO:0007669"/>
    <property type="project" value="UniProtKB-KW"/>
</dbReference>
<feature type="region of interest" description="Disordered" evidence="6">
    <location>
        <begin position="242"/>
        <end position="361"/>
    </location>
</feature>
<evidence type="ECO:0000313" key="9">
    <source>
        <dbReference type="Proteomes" id="UP001153076"/>
    </source>
</evidence>
<keyword evidence="4" id="KW-0804">Transcription</keyword>
<evidence type="ECO:0000256" key="2">
    <source>
        <dbReference type="ARBA" id="ARBA00023015"/>
    </source>
</evidence>
<dbReference type="CDD" id="cd10017">
    <property type="entry name" value="B3_DNA"/>
    <property type="match status" value="2"/>
</dbReference>
<feature type="compositionally biased region" description="Low complexity" evidence="6">
    <location>
        <begin position="281"/>
        <end position="293"/>
    </location>
</feature>
<accession>A0A9Q1L0T2</accession>
<dbReference type="AlphaFoldDB" id="A0A9Q1L0T2"/>
<dbReference type="InterPro" id="IPR015300">
    <property type="entry name" value="DNA-bd_pseudobarrel_sf"/>
</dbReference>
<keyword evidence="9" id="KW-1185">Reference proteome</keyword>
<sequence length="512" mass="58241">MEGGDVFMKDHGINSNHSGASGCSSLVFSYAGNSTFKVACASQPTSPPTQLACSESAQVLSMHDQPNGNNNVTTTTRTTAAAMAYVVYVLSISLKWQEEDAYVSIPEKFAKYFKGESLSGWWSLRGPNGKQWMVQIKRIQDETVFSEGWGSFVKDHRINPGDTLIFTYSGNSSFQVSIFNSNGCEREVAHFPTHSGSGSCSGSSICCTALHPHHKMNIDHNNNQSDDHQETRSPDGDLVEIIRDEHQTPRSEERRGPSCGIRTRRRTPRAREDNEHQIPGSSSLFSSKMCSSESDNDEEMSNWSEWRPSEDNDVDDDASVEIIGTRRTPRVEDQTPRSEDKEPSPRRRTQGSSSQGRRRKTVYISNRRPMTQGENKRALALARSFMLKTQHSGIPAFQITMLHNHVYHTFHVTIPRVWAQEHMVGEYDKVELRVPEVEGSWVVRRRWSNLRHEYELTRQWKMFVLDNNVEEHDVCVFQLVKKGRKGSMRRAIFNVDIFRVVEQVVPLTIFKH</sequence>
<proteinExistence type="predicted"/>